<dbReference type="PATRIC" id="fig|446465.5.peg.243"/>
<dbReference type="EMBL" id="CP001643">
    <property type="protein sequence ID" value="ACU84122.1"/>
    <property type="molecule type" value="Genomic_DNA"/>
</dbReference>
<sequence length="78" mass="8833">MKTMTCQQLGGPCDLGHRGQSADEVIKAQDKHLRAAVKAGDETHRPARQEMRSRWMHPKQSLGWYNDVKSAFAELPED</sequence>
<dbReference type="HOGENOM" id="CLU_2618453_0_0_11"/>
<evidence type="ECO:0000313" key="1">
    <source>
        <dbReference type="EMBL" id="ACU84122.1"/>
    </source>
</evidence>
<accession>C7MG04</accession>
<keyword evidence="2" id="KW-1185">Reference proteome</keyword>
<evidence type="ECO:0000313" key="2">
    <source>
        <dbReference type="Proteomes" id="UP000001919"/>
    </source>
</evidence>
<dbReference type="Proteomes" id="UP000001919">
    <property type="component" value="Chromosome"/>
</dbReference>
<protein>
    <recommendedName>
        <fullName evidence="3">DUF1059 domain-containing protein</fullName>
    </recommendedName>
</protein>
<name>C7MG04_BRAFD</name>
<proteinExistence type="predicted"/>
<dbReference type="KEGG" id="bfa:Bfae_02440"/>
<reference evidence="1 2" key="1">
    <citation type="journal article" date="2009" name="Stand. Genomic Sci.">
        <title>Complete genome sequence of Brachybacterium faecium type strain (Schefferle 6-10).</title>
        <authorList>
            <person name="Lapidus A."/>
            <person name="Pukall R."/>
            <person name="Labuttii K."/>
            <person name="Copeland A."/>
            <person name="Del Rio T.G."/>
            <person name="Nolan M."/>
            <person name="Chen F."/>
            <person name="Lucas S."/>
            <person name="Tice H."/>
            <person name="Cheng J.F."/>
            <person name="Bruce D."/>
            <person name="Goodwin L."/>
            <person name="Pitluck S."/>
            <person name="Rohde M."/>
            <person name="Goker M."/>
            <person name="Pati A."/>
            <person name="Ivanova N."/>
            <person name="Mavrommatis K."/>
            <person name="Chen A."/>
            <person name="Palaniappan K."/>
            <person name="D'haeseleer P."/>
            <person name="Chain P."/>
            <person name="Bristow J."/>
            <person name="Eisen J.A."/>
            <person name="Markowitz V."/>
            <person name="Hugenholtz P."/>
            <person name="Kyrpides N.C."/>
            <person name="Klenk H.P."/>
        </authorList>
    </citation>
    <scope>NUCLEOTIDE SEQUENCE [LARGE SCALE GENOMIC DNA]</scope>
    <source>
        <strain evidence="2">ATCC 43885 / DSM 4810 / JCM 11609 / LMG 19847 / NBRC 14762 / NCIMB 9860 / 6-10</strain>
    </source>
</reference>
<evidence type="ECO:0008006" key="3">
    <source>
        <dbReference type="Google" id="ProtNLM"/>
    </source>
</evidence>
<organism evidence="1 2">
    <name type="scientific">Brachybacterium faecium (strain ATCC 43885 / DSM 4810 / JCM 11609 / LMG 19847 / NBRC 14762 / NCIMB 9860 / 6-10)</name>
    <dbReference type="NCBI Taxonomy" id="446465"/>
    <lineage>
        <taxon>Bacteria</taxon>
        <taxon>Bacillati</taxon>
        <taxon>Actinomycetota</taxon>
        <taxon>Actinomycetes</taxon>
        <taxon>Micrococcales</taxon>
        <taxon>Dermabacteraceae</taxon>
        <taxon>Brachybacterium</taxon>
    </lineage>
</organism>
<dbReference type="eggNOG" id="ENOG503346Y">
    <property type="taxonomic scope" value="Bacteria"/>
</dbReference>
<gene>
    <name evidence="1" type="ordered locus">Bfae_02440</name>
</gene>
<dbReference type="AlphaFoldDB" id="C7MG04"/>
<dbReference type="OrthoDB" id="1450972at2"/>